<dbReference type="EMBL" id="OZ035835">
    <property type="protein sequence ID" value="CAL1577411.1"/>
    <property type="molecule type" value="Genomic_DNA"/>
</dbReference>
<evidence type="ECO:0000313" key="2">
    <source>
        <dbReference type="EMBL" id="CAL1577411.1"/>
    </source>
</evidence>
<dbReference type="Proteomes" id="UP001497482">
    <property type="component" value="Chromosome 12"/>
</dbReference>
<dbReference type="AlphaFoldDB" id="A0AAV2JI81"/>
<gene>
    <name evidence="1" type="ORF">KC01_LOCUS7551</name>
    <name evidence="2" type="ORF">KC01_LOCUS8764</name>
</gene>
<proteinExistence type="predicted"/>
<dbReference type="Proteomes" id="UP001497482">
    <property type="component" value="Chromosome 13"/>
</dbReference>
<dbReference type="EMBL" id="OZ035834">
    <property type="protein sequence ID" value="CAL1576096.1"/>
    <property type="molecule type" value="Genomic_DNA"/>
</dbReference>
<evidence type="ECO:0000313" key="3">
    <source>
        <dbReference type="Proteomes" id="UP001497482"/>
    </source>
</evidence>
<accession>A0AAV2JI81</accession>
<name>A0AAV2JI81_KNICA</name>
<protein>
    <submittedName>
        <fullName evidence="2">Uncharacterized protein</fullName>
    </submittedName>
</protein>
<keyword evidence="3" id="KW-1185">Reference proteome</keyword>
<sequence length="226" mass="26873">MVSELEQSSDSEKSLHGLRVERVTLTQRSRFMVSELEQFSDSEKLRFMVPEFRTVSRISREVASCVRVEQSQTQRSRFMVSELEQSSDSEKSLQWSQRWNSPQTRDVASWYLRGGTVLRLREVCFMFSRVRTVSYSRSRFMCSELEQSQTQRGRFMSQSWNSLRLKKSLHGIRVRTVYRLKRSRFMVSELEHLRLREVASWSQSSEQSRRQRSRFNGLKLRTVSDS</sequence>
<evidence type="ECO:0000313" key="1">
    <source>
        <dbReference type="EMBL" id="CAL1576096.1"/>
    </source>
</evidence>
<reference evidence="2 3" key="1">
    <citation type="submission" date="2024-04" db="EMBL/GenBank/DDBJ databases">
        <authorList>
            <person name="Waldvogel A.-M."/>
            <person name="Schoenle A."/>
        </authorList>
    </citation>
    <scope>NUCLEOTIDE SEQUENCE [LARGE SCALE GENOMIC DNA]</scope>
</reference>
<organism evidence="2 3">
    <name type="scientific">Knipowitschia caucasica</name>
    <name type="common">Caucasian dwarf goby</name>
    <name type="synonym">Pomatoschistus caucasicus</name>
    <dbReference type="NCBI Taxonomy" id="637954"/>
    <lineage>
        <taxon>Eukaryota</taxon>
        <taxon>Metazoa</taxon>
        <taxon>Chordata</taxon>
        <taxon>Craniata</taxon>
        <taxon>Vertebrata</taxon>
        <taxon>Euteleostomi</taxon>
        <taxon>Actinopterygii</taxon>
        <taxon>Neopterygii</taxon>
        <taxon>Teleostei</taxon>
        <taxon>Neoteleostei</taxon>
        <taxon>Acanthomorphata</taxon>
        <taxon>Gobiaria</taxon>
        <taxon>Gobiiformes</taxon>
        <taxon>Gobioidei</taxon>
        <taxon>Gobiidae</taxon>
        <taxon>Gobiinae</taxon>
        <taxon>Knipowitschia</taxon>
    </lineage>
</organism>